<protein>
    <submittedName>
        <fullName evidence="2">Uncharacterized protein</fullName>
    </submittedName>
</protein>
<evidence type="ECO:0000313" key="2">
    <source>
        <dbReference type="EMBL" id="SMP39168.1"/>
    </source>
</evidence>
<dbReference type="Proteomes" id="UP001158067">
    <property type="component" value="Unassembled WGS sequence"/>
</dbReference>
<evidence type="ECO:0000256" key="1">
    <source>
        <dbReference type="SAM" id="MobiDB-lite"/>
    </source>
</evidence>
<dbReference type="RefSeq" id="WP_283430511.1">
    <property type="nucleotide sequence ID" value="NZ_FXUG01000001.1"/>
</dbReference>
<keyword evidence="3" id="KW-1185">Reference proteome</keyword>
<organism evidence="2 3">
    <name type="scientific">Neorhodopirellula lusitana</name>
    <dbReference type="NCBI Taxonomy" id="445327"/>
    <lineage>
        <taxon>Bacteria</taxon>
        <taxon>Pseudomonadati</taxon>
        <taxon>Planctomycetota</taxon>
        <taxon>Planctomycetia</taxon>
        <taxon>Pirellulales</taxon>
        <taxon>Pirellulaceae</taxon>
        <taxon>Neorhodopirellula</taxon>
    </lineage>
</organism>
<evidence type="ECO:0000313" key="3">
    <source>
        <dbReference type="Proteomes" id="UP001158067"/>
    </source>
</evidence>
<proteinExistence type="predicted"/>
<feature type="compositionally biased region" description="Basic and acidic residues" evidence="1">
    <location>
        <begin position="25"/>
        <end position="35"/>
    </location>
</feature>
<feature type="compositionally biased region" description="Low complexity" evidence="1">
    <location>
        <begin position="45"/>
        <end position="63"/>
    </location>
</feature>
<sequence length="63" mass="6980">MFAPIHAPTIIQTVHGLTYKVVRVTKRDEKEDPQHSNKSNRFSNSPKRSSGSGAQSSDSNRTP</sequence>
<dbReference type="EMBL" id="FXUG01000001">
    <property type="protein sequence ID" value="SMP39168.1"/>
    <property type="molecule type" value="Genomic_DNA"/>
</dbReference>
<name>A0ABY1PNE4_9BACT</name>
<reference evidence="2 3" key="1">
    <citation type="submission" date="2017-05" db="EMBL/GenBank/DDBJ databases">
        <authorList>
            <person name="Varghese N."/>
            <person name="Submissions S."/>
        </authorList>
    </citation>
    <scope>NUCLEOTIDE SEQUENCE [LARGE SCALE GENOMIC DNA]</scope>
    <source>
        <strain evidence="2 3">DSM 25457</strain>
    </source>
</reference>
<gene>
    <name evidence="2" type="ORF">SAMN06265222_101263</name>
</gene>
<accession>A0ABY1PNE4</accession>
<comment type="caution">
    <text evidence="2">The sequence shown here is derived from an EMBL/GenBank/DDBJ whole genome shotgun (WGS) entry which is preliminary data.</text>
</comment>
<feature type="region of interest" description="Disordered" evidence="1">
    <location>
        <begin position="25"/>
        <end position="63"/>
    </location>
</feature>